<dbReference type="InParanoid" id="Q3S1L4"/>
<dbReference type="STRING" id="6239.W09C3.8.1"/>
<evidence type="ECO:0000259" key="2">
    <source>
        <dbReference type="Pfam" id="PF26530"/>
    </source>
</evidence>
<proteinExistence type="predicted"/>
<dbReference type="UCSC" id="W09C3.8">
    <property type="organism name" value="c. elegans"/>
</dbReference>
<dbReference type="PaxDb" id="6239-W09C3.8"/>
<dbReference type="EMBL" id="BX284601">
    <property type="protein sequence ID" value="CCD64237.2"/>
    <property type="molecule type" value="Genomic_DNA"/>
</dbReference>
<dbReference type="SMR" id="Q3S1L4"/>
<protein>
    <submittedName>
        <fullName evidence="3">DUF4440 domain-containing protein</fullName>
    </submittedName>
</protein>
<evidence type="ECO:0000313" key="5">
    <source>
        <dbReference type="WormBase" id="W09C3.8"/>
    </source>
</evidence>
<sequence length="132" mass="15089">MKLQHVCILFAISFLVDSKKSVKIPEDVKKGEKLIQELLKGIELKDKHKIGDVFDEKFIYEGCKKKYNKDETITLVSAVDEQKAYMIERNTEIVTTGPYKFATSLSDQFDKLQSSFVVSKDWKLISGKTTSC</sequence>
<name>Q3S1L4_CAEEL</name>
<dbReference type="PANTHER" id="PTHR33940">
    <property type="entry name" value="PROTEIN CBG13625"/>
    <property type="match status" value="1"/>
</dbReference>
<dbReference type="eggNOG" id="KOG1075">
    <property type="taxonomic scope" value="Eukaryota"/>
</dbReference>
<keyword evidence="1" id="KW-0732">Signal</keyword>
<feature type="chain" id="PRO_5024869622" evidence="1">
    <location>
        <begin position="19"/>
        <end position="132"/>
    </location>
</feature>
<dbReference type="FunCoup" id="Q3S1L4">
    <property type="interactions" value="811"/>
</dbReference>
<dbReference type="Proteomes" id="UP000001940">
    <property type="component" value="Chromosome I"/>
</dbReference>
<accession>Q3S1L4</accession>
<evidence type="ECO:0000313" key="4">
    <source>
        <dbReference type="Proteomes" id="UP000001940"/>
    </source>
</evidence>
<dbReference type="InterPro" id="IPR058721">
    <property type="entry name" value="NTF2_3"/>
</dbReference>
<dbReference type="HOGENOM" id="CLU_892076_0_0_1"/>
<reference evidence="3 4" key="1">
    <citation type="journal article" date="1998" name="Science">
        <title>Genome sequence of the nematode C. elegans: a platform for investigating biology.</title>
        <authorList>
            <consortium name="The C. elegans sequencing consortium"/>
            <person name="Sulson J.E."/>
            <person name="Waterston R."/>
        </authorList>
    </citation>
    <scope>NUCLEOTIDE SEQUENCE [LARGE SCALE GENOMIC DNA]</scope>
    <source>
        <strain evidence="3 4">Bristol N2</strain>
    </source>
</reference>
<keyword evidence="4" id="KW-1185">Reference proteome</keyword>
<dbReference type="AlphaFoldDB" id="Q3S1L4"/>
<dbReference type="PANTHER" id="PTHR33940:SF1">
    <property type="entry name" value="APOLIPOPHORIN-RELATED"/>
    <property type="match status" value="1"/>
</dbReference>
<dbReference type="AGR" id="WB:WBGene00021115"/>
<dbReference type="OrthoDB" id="5825887at2759"/>
<feature type="signal peptide" evidence="1">
    <location>
        <begin position="1"/>
        <end position="18"/>
    </location>
</feature>
<organism evidence="3 4">
    <name type="scientific">Caenorhabditis elegans</name>
    <dbReference type="NCBI Taxonomy" id="6239"/>
    <lineage>
        <taxon>Eukaryota</taxon>
        <taxon>Metazoa</taxon>
        <taxon>Ecdysozoa</taxon>
        <taxon>Nematoda</taxon>
        <taxon>Chromadorea</taxon>
        <taxon>Rhabditida</taxon>
        <taxon>Rhabditina</taxon>
        <taxon>Rhabditomorpha</taxon>
        <taxon>Rhabditoidea</taxon>
        <taxon>Rhabditidae</taxon>
        <taxon>Peloderinae</taxon>
        <taxon>Caenorhabditis</taxon>
    </lineage>
</organism>
<gene>
    <name evidence="3" type="ORF">CELE_W09C3.8</name>
    <name evidence="3 5" type="ORF">W09C3.8</name>
</gene>
<evidence type="ECO:0000256" key="1">
    <source>
        <dbReference type="SAM" id="SignalP"/>
    </source>
</evidence>
<dbReference type="Bgee" id="WBGene00021115">
    <property type="expression patterns" value="Expressed in adult organism and 1 other cell type or tissue"/>
</dbReference>
<feature type="domain" description="NTF2-like" evidence="2">
    <location>
        <begin position="32"/>
        <end position="132"/>
    </location>
</feature>
<dbReference type="Pfam" id="PF26530">
    <property type="entry name" value="NTF2_3"/>
    <property type="match status" value="1"/>
</dbReference>
<evidence type="ECO:0000313" key="3">
    <source>
        <dbReference type="EMBL" id="CCD64237.2"/>
    </source>
</evidence>
<dbReference type="WormBase" id="W09C3.8">
    <property type="protein sequence ID" value="CE53870"/>
    <property type="gene ID" value="WBGene00021115"/>
</dbReference>